<dbReference type="PANTHER" id="PTHR46148:SF44">
    <property type="entry name" value="GAG-POL POLYPROTEIN"/>
    <property type="match status" value="1"/>
</dbReference>
<sequence length="179" mass="21084">MYVPLVEFAYKNNFYVSLKMSPFEALYGRNCKTPICWIELSERKLVGLALVRETEEKVAIIRNHLKASQDHQKTYEDLKRKEISFEVFLKVSYWKKIIKFDQKGKLSPRFVGPYEVLERFGPVAYKLALPPEPSKIHNVFHVSMLRRYKSNPDHVVQIEELEVELNLSSLYTLLLYLVV</sequence>
<evidence type="ECO:0000313" key="2">
    <source>
        <dbReference type="EMBL" id="KAA3461184.1"/>
    </source>
</evidence>
<evidence type="ECO:0000259" key="1">
    <source>
        <dbReference type="Pfam" id="PF24626"/>
    </source>
</evidence>
<feature type="domain" description="Tf2-1-like SH3-like" evidence="1">
    <location>
        <begin position="87"/>
        <end position="149"/>
    </location>
</feature>
<dbReference type="Proteomes" id="UP000325315">
    <property type="component" value="Unassembled WGS sequence"/>
</dbReference>
<keyword evidence="3" id="KW-1185">Reference proteome</keyword>
<name>A0A5B6UXB4_9ROSI</name>
<dbReference type="AlphaFoldDB" id="A0A5B6UXB4"/>
<evidence type="ECO:0000313" key="3">
    <source>
        <dbReference type="Proteomes" id="UP000325315"/>
    </source>
</evidence>
<dbReference type="PANTHER" id="PTHR46148">
    <property type="entry name" value="CHROMO DOMAIN-CONTAINING PROTEIN"/>
    <property type="match status" value="1"/>
</dbReference>
<dbReference type="OrthoDB" id="1623338at2759"/>
<accession>A0A5B6UXB4</accession>
<dbReference type="InterPro" id="IPR056924">
    <property type="entry name" value="SH3_Tf2-1"/>
</dbReference>
<comment type="caution">
    <text evidence="2">The sequence shown here is derived from an EMBL/GenBank/DDBJ whole genome shotgun (WGS) entry which is preliminary data.</text>
</comment>
<gene>
    <name evidence="2" type="ORF">EPI10_027774</name>
</gene>
<protein>
    <submittedName>
        <fullName evidence="2">DNA/RNA polymerases superfamily protein</fullName>
    </submittedName>
</protein>
<reference evidence="3" key="1">
    <citation type="journal article" date="2019" name="Plant Biotechnol. J.">
        <title>Genome sequencing of the Australian wild diploid species Gossypium australe highlights disease resistance and delayed gland morphogenesis.</title>
        <authorList>
            <person name="Cai Y."/>
            <person name="Cai X."/>
            <person name="Wang Q."/>
            <person name="Wang P."/>
            <person name="Zhang Y."/>
            <person name="Cai C."/>
            <person name="Xu Y."/>
            <person name="Wang K."/>
            <person name="Zhou Z."/>
            <person name="Wang C."/>
            <person name="Geng S."/>
            <person name="Li B."/>
            <person name="Dong Q."/>
            <person name="Hou Y."/>
            <person name="Wang H."/>
            <person name="Ai P."/>
            <person name="Liu Z."/>
            <person name="Yi F."/>
            <person name="Sun M."/>
            <person name="An G."/>
            <person name="Cheng J."/>
            <person name="Zhang Y."/>
            <person name="Shi Q."/>
            <person name="Xie Y."/>
            <person name="Shi X."/>
            <person name="Chang Y."/>
            <person name="Huang F."/>
            <person name="Chen Y."/>
            <person name="Hong S."/>
            <person name="Mi L."/>
            <person name="Sun Q."/>
            <person name="Zhang L."/>
            <person name="Zhou B."/>
            <person name="Peng R."/>
            <person name="Zhang X."/>
            <person name="Liu F."/>
        </authorList>
    </citation>
    <scope>NUCLEOTIDE SEQUENCE [LARGE SCALE GENOMIC DNA]</scope>
    <source>
        <strain evidence="3">cv. PA1801</strain>
    </source>
</reference>
<organism evidence="2 3">
    <name type="scientific">Gossypium australe</name>
    <dbReference type="NCBI Taxonomy" id="47621"/>
    <lineage>
        <taxon>Eukaryota</taxon>
        <taxon>Viridiplantae</taxon>
        <taxon>Streptophyta</taxon>
        <taxon>Embryophyta</taxon>
        <taxon>Tracheophyta</taxon>
        <taxon>Spermatophyta</taxon>
        <taxon>Magnoliopsida</taxon>
        <taxon>eudicotyledons</taxon>
        <taxon>Gunneridae</taxon>
        <taxon>Pentapetalae</taxon>
        <taxon>rosids</taxon>
        <taxon>malvids</taxon>
        <taxon>Malvales</taxon>
        <taxon>Malvaceae</taxon>
        <taxon>Malvoideae</taxon>
        <taxon>Gossypium</taxon>
    </lineage>
</organism>
<dbReference type="Pfam" id="PF24626">
    <property type="entry name" value="SH3_Tf2-1"/>
    <property type="match status" value="1"/>
</dbReference>
<dbReference type="EMBL" id="SMMG02000009">
    <property type="protein sequence ID" value="KAA3461184.1"/>
    <property type="molecule type" value="Genomic_DNA"/>
</dbReference>
<proteinExistence type="predicted"/>